<evidence type="ECO:0000256" key="9">
    <source>
        <dbReference type="ARBA" id="ARBA00023012"/>
    </source>
</evidence>
<organism evidence="13 14">
    <name type="scientific">Sphingobacterium corticibacter</name>
    <dbReference type="NCBI Taxonomy" id="2171749"/>
    <lineage>
        <taxon>Bacteria</taxon>
        <taxon>Pseudomonadati</taxon>
        <taxon>Bacteroidota</taxon>
        <taxon>Sphingobacteriia</taxon>
        <taxon>Sphingobacteriales</taxon>
        <taxon>Sphingobacteriaceae</taxon>
        <taxon>Sphingobacterium</taxon>
    </lineage>
</organism>
<evidence type="ECO:0000259" key="12">
    <source>
        <dbReference type="PROSITE" id="PS50885"/>
    </source>
</evidence>
<dbReference type="RefSeq" id="WP_116774307.1">
    <property type="nucleotide sequence ID" value="NZ_QDKG01000001.1"/>
</dbReference>
<dbReference type="InterPro" id="IPR050428">
    <property type="entry name" value="TCS_sensor_his_kinase"/>
</dbReference>
<feature type="domain" description="HAMP" evidence="12">
    <location>
        <begin position="182"/>
        <end position="230"/>
    </location>
</feature>
<comment type="caution">
    <text evidence="13">The sequence shown here is derived from an EMBL/GenBank/DDBJ whole genome shotgun (WGS) entry which is preliminary data.</text>
</comment>
<dbReference type="SUPFAM" id="SSF55874">
    <property type="entry name" value="ATPase domain of HSP90 chaperone/DNA topoisomerase II/histidine kinase"/>
    <property type="match status" value="1"/>
</dbReference>
<evidence type="ECO:0000256" key="1">
    <source>
        <dbReference type="ARBA" id="ARBA00000085"/>
    </source>
</evidence>
<dbReference type="InterPro" id="IPR005467">
    <property type="entry name" value="His_kinase_dom"/>
</dbReference>
<dbReference type="GO" id="GO:0000155">
    <property type="term" value="F:phosphorelay sensor kinase activity"/>
    <property type="evidence" value="ECO:0007669"/>
    <property type="project" value="InterPro"/>
</dbReference>
<reference evidence="13 14" key="1">
    <citation type="submission" date="2018-04" db="EMBL/GenBank/DDBJ databases">
        <title>Sphingobacterium cortibacter sp. nov.</title>
        <authorList>
            <person name="Li Y."/>
        </authorList>
    </citation>
    <scope>NUCLEOTIDE SEQUENCE [LARGE SCALE GENOMIC DNA]</scope>
    <source>
        <strain evidence="13 14">2c-3</strain>
    </source>
</reference>
<dbReference type="SMART" id="SM00388">
    <property type="entry name" value="HisKA"/>
    <property type="match status" value="1"/>
</dbReference>
<dbReference type="OrthoDB" id="594725at2"/>
<dbReference type="GO" id="GO:0005886">
    <property type="term" value="C:plasma membrane"/>
    <property type="evidence" value="ECO:0007669"/>
    <property type="project" value="TreeGrafter"/>
</dbReference>
<dbReference type="EC" id="2.7.13.3" evidence="3"/>
<proteinExistence type="predicted"/>
<keyword evidence="7 13" id="KW-0418">Kinase</keyword>
<dbReference type="InterPro" id="IPR003660">
    <property type="entry name" value="HAMP_dom"/>
</dbReference>
<dbReference type="SUPFAM" id="SSF47384">
    <property type="entry name" value="Homodimeric domain of signal transducing histidine kinase"/>
    <property type="match status" value="1"/>
</dbReference>
<sequence length="447" mass="51580">MKLRSRLSYYSLVIFSVLFVFTSVIIYTLFYRWAQQNEYKNLQNTTLVSAVYYLEKDEQTHAEHVSVQNELQRLISTTNIAVYDSTDKQAYGRMEQDVLLSPAVLAKTRADDYYVFESKTDFYAGIHYHDNQGDFVVFTRSSKESFNELMYVLLGILSAVFLSSLLIILLFSRWLGKIAYEPILRIIEQVNTRDHQNLTVPITIDRSYEEVDELIHSYNRFIKRISQTFNIQKNFIDYVSHELRTPIAALLGTLEVTNQKERSVDEYKTMVKQLDEYIQDLQSTLDHMMLLTGAKTNFDFAPMRIDEVLWEVVEHATMYHNAQIEVYMDVQDNRFLEMNGNDKLLELAINNLVENAIKYSDNQTVYLSLHENNGQLSIRIVDHGIGIPKEDLERATQNFFRGQNTAAYQGKGIGLSMASIVFSLHGIQMNIASGQAGTTVTLLFSKN</sequence>
<dbReference type="PROSITE" id="PS50885">
    <property type="entry name" value="HAMP"/>
    <property type="match status" value="1"/>
</dbReference>
<dbReference type="InterPro" id="IPR036097">
    <property type="entry name" value="HisK_dim/P_sf"/>
</dbReference>
<keyword evidence="9" id="KW-0902">Two-component regulatory system</keyword>
<protein>
    <recommendedName>
        <fullName evidence="3">histidine kinase</fullName>
        <ecNumber evidence="3">2.7.13.3</ecNumber>
    </recommendedName>
</protein>
<dbReference type="InterPro" id="IPR036890">
    <property type="entry name" value="HATPase_C_sf"/>
</dbReference>
<evidence type="ECO:0000313" key="14">
    <source>
        <dbReference type="Proteomes" id="UP000245627"/>
    </source>
</evidence>
<dbReference type="EMBL" id="QDKG01000001">
    <property type="protein sequence ID" value="PVH26442.1"/>
    <property type="molecule type" value="Genomic_DNA"/>
</dbReference>
<dbReference type="Pfam" id="PF00512">
    <property type="entry name" value="HisKA"/>
    <property type="match status" value="1"/>
</dbReference>
<feature type="transmembrane region" description="Helical" evidence="10">
    <location>
        <begin position="149"/>
        <end position="171"/>
    </location>
</feature>
<evidence type="ECO:0000259" key="11">
    <source>
        <dbReference type="PROSITE" id="PS50109"/>
    </source>
</evidence>
<evidence type="ECO:0000256" key="2">
    <source>
        <dbReference type="ARBA" id="ARBA00004370"/>
    </source>
</evidence>
<evidence type="ECO:0000256" key="3">
    <source>
        <dbReference type="ARBA" id="ARBA00012438"/>
    </source>
</evidence>
<name>A0A2T8HMB4_9SPHI</name>
<dbReference type="Proteomes" id="UP000245627">
    <property type="component" value="Unassembled WGS sequence"/>
</dbReference>
<evidence type="ECO:0000256" key="10">
    <source>
        <dbReference type="SAM" id="Phobius"/>
    </source>
</evidence>
<dbReference type="Pfam" id="PF02518">
    <property type="entry name" value="HATPase_c"/>
    <property type="match status" value="1"/>
</dbReference>
<feature type="domain" description="Histidine kinase" evidence="11">
    <location>
        <begin position="238"/>
        <end position="447"/>
    </location>
</feature>
<keyword evidence="14" id="KW-1185">Reference proteome</keyword>
<dbReference type="PANTHER" id="PTHR45436">
    <property type="entry name" value="SENSOR HISTIDINE KINASE YKOH"/>
    <property type="match status" value="1"/>
</dbReference>
<dbReference type="PANTHER" id="PTHR45436:SF5">
    <property type="entry name" value="SENSOR HISTIDINE KINASE TRCS"/>
    <property type="match status" value="1"/>
</dbReference>
<dbReference type="Gene3D" id="3.30.565.10">
    <property type="entry name" value="Histidine kinase-like ATPase, C-terminal domain"/>
    <property type="match status" value="1"/>
</dbReference>
<feature type="transmembrane region" description="Helical" evidence="10">
    <location>
        <begin position="7"/>
        <end position="30"/>
    </location>
</feature>
<dbReference type="CDD" id="cd00082">
    <property type="entry name" value="HisKA"/>
    <property type="match status" value="1"/>
</dbReference>
<gene>
    <name evidence="13" type="ORF">DC487_02150</name>
</gene>
<evidence type="ECO:0000256" key="6">
    <source>
        <dbReference type="ARBA" id="ARBA00022692"/>
    </source>
</evidence>
<dbReference type="PROSITE" id="PS50109">
    <property type="entry name" value="HIS_KIN"/>
    <property type="match status" value="1"/>
</dbReference>
<dbReference type="InterPro" id="IPR003661">
    <property type="entry name" value="HisK_dim/P_dom"/>
</dbReference>
<evidence type="ECO:0000313" key="13">
    <source>
        <dbReference type="EMBL" id="PVH26442.1"/>
    </source>
</evidence>
<dbReference type="Gene3D" id="1.10.287.130">
    <property type="match status" value="1"/>
</dbReference>
<dbReference type="InterPro" id="IPR003594">
    <property type="entry name" value="HATPase_dom"/>
</dbReference>
<comment type="catalytic activity">
    <reaction evidence="1">
        <text>ATP + protein L-histidine = ADP + protein N-phospho-L-histidine.</text>
        <dbReference type="EC" id="2.7.13.3"/>
    </reaction>
</comment>
<accession>A0A2T8HMB4</accession>
<dbReference type="AlphaFoldDB" id="A0A2T8HMB4"/>
<dbReference type="Gene3D" id="6.10.340.10">
    <property type="match status" value="1"/>
</dbReference>
<keyword evidence="5" id="KW-0808">Transferase</keyword>
<keyword evidence="4" id="KW-0597">Phosphoprotein</keyword>
<evidence type="ECO:0000256" key="7">
    <source>
        <dbReference type="ARBA" id="ARBA00022777"/>
    </source>
</evidence>
<keyword evidence="6 10" id="KW-0812">Transmembrane</keyword>
<keyword evidence="8 10" id="KW-1133">Transmembrane helix</keyword>
<comment type="subcellular location">
    <subcellularLocation>
        <location evidence="2">Membrane</location>
    </subcellularLocation>
</comment>
<evidence type="ECO:0000256" key="5">
    <source>
        <dbReference type="ARBA" id="ARBA00022679"/>
    </source>
</evidence>
<evidence type="ECO:0000256" key="8">
    <source>
        <dbReference type="ARBA" id="ARBA00022989"/>
    </source>
</evidence>
<keyword evidence="10" id="KW-0472">Membrane</keyword>
<evidence type="ECO:0000256" key="4">
    <source>
        <dbReference type="ARBA" id="ARBA00022553"/>
    </source>
</evidence>
<dbReference type="SMART" id="SM00387">
    <property type="entry name" value="HATPase_c"/>
    <property type="match status" value="1"/>
</dbReference>